<name>A0A0A9C203_ARUDO</name>
<accession>A0A0A9C203</accession>
<feature type="region of interest" description="Disordered" evidence="1">
    <location>
        <begin position="1"/>
        <end position="26"/>
    </location>
</feature>
<protein>
    <submittedName>
        <fullName evidence="2">Uncharacterized protein</fullName>
    </submittedName>
</protein>
<evidence type="ECO:0000313" key="2">
    <source>
        <dbReference type="EMBL" id="JAD69581.1"/>
    </source>
</evidence>
<sequence>MGDCGSSRWTNNHKGMHPITVENMLP</sequence>
<reference evidence="2" key="2">
    <citation type="journal article" date="2015" name="Data Brief">
        <title>Shoot transcriptome of the giant reed, Arundo donax.</title>
        <authorList>
            <person name="Barrero R.A."/>
            <person name="Guerrero F.D."/>
            <person name="Moolhuijzen P."/>
            <person name="Goolsby J.A."/>
            <person name="Tidwell J."/>
            <person name="Bellgard S.E."/>
            <person name="Bellgard M.I."/>
        </authorList>
    </citation>
    <scope>NUCLEOTIDE SEQUENCE</scope>
    <source>
        <tissue evidence="2">Shoot tissue taken approximately 20 cm above the soil surface</tissue>
    </source>
</reference>
<reference evidence="2" key="1">
    <citation type="submission" date="2014-09" db="EMBL/GenBank/DDBJ databases">
        <authorList>
            <person name="Magalhaes I.L.F."/>
            <person name="Oliveira U."/>
            <person name="Santos F.R."/>
            <person name="Vidigal T.H.D.A."/>
            <person name="Brescovit A.D."/>
            <person name="Santos A.J."/>
        </authorList>
    </citation>
    <scope>NUCLEOTIDE SEQUENCE</scope>
    <source>
        <tissue evidence="2">Shoot tissue taken approximately 20 cm above the soil surface</tissue>
    </source>
</reference>
<organism evidence="2">
    <name type="scientific">Arundo donax</name>
    <name type="common">Giant reed</name>
    <name type="synonym">Donax arundinaceus</name>
    <dbReference type="NCBI Taxonomy" id="35708"/>
    <lineage>
        <taxon>Eukaryota</taxon>
        <taxon>Viridiplantae</taxon>
        <taxon>Streptophyta</taxon>
        <taxon>Embryophyta</taxon>
        <taxon>Tracheophyta</taxon>
        <taxon>Spermatophyta</taxon>
        <taxon>Magnoliopsida</taxon>
        <taxon>Liliopsida</taxon>
        <taxon>Poales</taxon>
        <taxon>Poaceae</taxon>
        <taxon>PACMAD clade</taxon>
        <taxon>Arundinoideae</taxon>
        <taxon>Arundineae</taxon>
        <taxon>Arundo</taxon>
    </lineage>
</organism>
<proteinExistence type="predicted"/>
<dbReference type="EMBL" id="GBRH01228314">
    <property type="protein sequence ID" value="JAD69581.1"/>
    <property type="molecule type" value="Transcribed_RNA"/>
</dbReference>
<dbReference type="AlphaFoldDB" id="A0A0A9C203"/>
<evidence type="ECO:0000256" key="1">
    <source>
        <dbReference type="SAM" id="MobiDB-lite"/>
    </source>
</evidence>